<dbReference type="Gene3D" id="3.30.70.80">
    <property type="entry name" value="Peptidase S8 propeptide/proteinase inhibitor I9"/>
    <property type="match status" value="1"/>
</dbReference>
<reference evidence="3 4" key="1">
    <citation type="journal article" date="2021" name="Commun. Biol.">
        <title>The genome of Shorea leprosula (Dipterocarpaceae) highlights the ecological relevance of drought in aseasonal tropical rainforests.</title>
        <authorList>
            <person name="Ng K.K.S."/>
            <person name="Kobayashi M.J."/>
            <person name="Fawcett J.A."/>
            <person name="Hatakeyama M."/>
            <person name="Paape T."/>
            <person name="Ng C.H."/>
            <person name="Ang C.C."/>
            <person name="Tnah L.H."/>
            <person name="Lee C.T."/>
            <person name="Nishiyama T."/>
            <person name="Sese J."/>
            <person name="O'Brien M.J."/>
            <person name="Copetti D."/>
            <person name="Mohd Noor M.I."/>
            <person name="Ong R.C."/>
            <person name="Putra M."/>
            <person name="Sireger I.Z."/>
            <person name="Indrioko S."/>
            <person name="Kosugi Y."/>
            <person name="Izuno A."/>
            <person name="Isagi Y."/>
            <person name="Lee S.L."/>
            <person name="Shimizu K.K."/>
        </authorList>
    </citation>
    <scope>NUCLEOTIDE SEQUENCE [LARGE SCALE GENOMIC DNA]</scope>
    <source>
        <strain evidence="3">214</strain>
    </source>
</reference>
<sequence>MARSCLQFLPILSLIFFTLLESQSYARTLQGSRQVYIVLVSCELNSTRSAYLYLLNKVLEDIKPEHALIYSYRAAACGFAAKLTQKEAKKLQGVDGVLEVIRSITYHLDDGMSSAAFIDGPV</sequence>
<evidence type="ECO:0000259" key="2">
    <source>
        <dbReference type="Pfam" id="PF05922"/>
    </source>
</evidence>
<dbReference type="PANTHER" id="PTHR48222">
    <property type="entry name" value="PROTEINASE INHIBITOR, PROPEPTIDE"/>
    <property type="match status" value="1"/>
</dbReference>
<protein>
    <recommendedName>
        <fullName evidence="2">Inhibitor I9 domain-containing protein</fullName>
    </recommendedName>
</protein>
<dbReference type="InterPro" id="IPR037045">
    <property type="entry name" value="S8pro/Inhibitor_I9_sf"/>
</dbReference>
<dbReference type="EMBL" id="BPVZ01000079">
    <property type="protein sequence ID" value="GKV28369.1"/>
    <property type="molecule type" value="Genomic_DNA"/>
</dbReference>
<keyword evidence="1" id="KW-0732">Signal</keyword>
<organism evidence="3 4">
    <name type="scientific">Rubroshorea leprosula</name>
    <dbReference type="NCBI Taxonomy" id="152421"/>
    <lineage>
        <taxon>Eukaryota</taxon>
        <taxon>Viridiplantae</taxon>
        <taxon>Streptophyta</taxon>
        <taxon>Embryophyta</taxon>
        <taxon>Tracheophyta</taxon>
        <taxon>Spermatophyta</taxon>
        <taxon>Magnoliopsida</taxon>
        <taxon>eudicotyledons</taxon>
        <taxon>Gunneridae</taxon>
        <taxon>Pentapetalae</taxon>
        <taxon>rosids</taxon>
        <taxon>malvids</taxon>
        <taxon>Malvales</taxon>
        <taxon>Dipterocarpaceae</taxon>
        <taxon>Rubroshorea</taxon>
    </lineage>
</organism>
<comment type="caution">
    <text evidence="3">The sequence shown here is derived from an EMBL/GenBank/DDBJ whole genome shotgun (WGS) entry which is preliminary data.</text>
</comment>
<feature type="signal peptide" evidence="1">
    <location>
        <begin position="1"/>
        <end position="26"/>
    </location>
</feature>
<dbReference type="Pfam" id="PF05922">
    <property type="entry name" value="Inhibitor_I9"/>
    <property type="match status" value="1"/>
</dbReference>
<dbReference type="Proteomes" id="UP001054252">
    <property type="component" value="Unassembled WGS sequence"/>
</dbReference>
<dbReference type="AlphaFoldDB" id="A0AAV5KUJ3"/>
<evidence type="ECO:0000313" key="4">
    <source>
        <dbReference type="Proteomes" id="UP001054252"/>
    </source>
</evidence>
<keyword evidence="4" id="KW-1185">Reference proteome</keyword>
<accession>A0AAV5KUJ3</accession>
<proteinExistence type="predicted"/>
<feature type="domain" description="Inhibitor I9" evidence="2">
    <location>
        <begin position="54"/>
        <end position="108"/>
    </location>
</feature>
<dbReference type="InterPro" id="IPR010259">
    <property type="entry name" value="S8pro/Inhibitor_I9"/>
</dbReference>
<feature type="chain" id="PRO_5043910323" description="Inhibitor I9 domain-containing protein" evidence="1">
    <location>
        <begin position="27"/>
        <end position="122"/>
    </location>
</feature>
<evidence type="ECO:0000313" key="3">
    <source>
        <dbReference type="EMBL" id="GKV28369.1"/>
    </source>
</evidence>
<gene>
    <name evidence="3" type="ORF">SLEP1_g37437</name>
</gene>
<name>A0AAV5KUJ3_9ROSI</name>
<evidence type="ECO:0000256" key="1">
    <source>
        <dbReference type="SAM" id="SignalP"/>
    </source>
</evidence>
<dbReference type="PANTHER" id="PTHR48222:SF4">
    <property type="entry name" value="PROTEINASE INHIBITOR, PROPEPTIDE"/>
    <property type="match status" value="1"/>
</dbReference>